<dbReference type="OMA" id="SHKSRIM"/>
<feature type="region of interest" description="Disordered" evidence="1">
    <location>
        <begin position="294"/>
        <end position="320"/>
    </location>
</feature>
<organism evidence="2 3">
    <name type="scientific">Cyberlindnera jadinii (strain ATCC 18201 / CBS 1600 / BCRC 20928 / JCM 3617 / NBRC 0987 / NRRL Y-1542)</name>
    <name type="common">Torula yeast</name>
    <name type="synonym">Candida utilis</name>
    <dbReference type="NCBI Taxonomy" id="983966"/>
    <lineage>
        <taxon>Eukaryota</taxon>
        <taxon>Fungi</taxon>
        <taxon>Dikarya</taxon>
        <taxon>Ascomycota</taxon>
        <taxon>Saccharomycotina</taxon>
        <taxon>Saccharomycetes</taxon>
        <taxon>Phaffomycetales</taxon>
        <taxon>Phaffomycetaceae</taxon>
        <taxon>Cyberlindnera</taxon>
    </lineage>
</organism>
<evidence type="ECO:0000313" key="3">
    <source>
        <dbReference type="Proteomes" id="UP000094389"/>
    </source>
</evidence>
<gene>
    <name evidence="2" type="ORF">CYBJADRAFT_171171</name>
</gene>
<dbReference type="RefSeq" id="XP_020072274.1">
    <property type="nucleotide sequence ID" value="XM_020216192.1"/>
</dbReference>
<accession>A0A1E4S6U3</accession>
<keyword evidence="3" id="KW-1185">Reference proteome</keyword>
<dbReference type="AlphaFoldDB" id="A0A1E4S6U3"/>
<reference evidence="2 3" key="1">
    <citation type="journal article" date="2016" name="Proc. Natl. Acad. Sci. U.S.A.">
        <title>Comparative genomics of biotechnologically important yeasts.</title>
        <authorList>
            <person name="Riley R."/>
            <person name="Haridas S."/>
            <person name="Wolfe K.H."/>
            <person name="Lopes M.R."/>
            <person name="Hittinger C.T."/>
            <person name="Goeker M."/>
            <person name="Salamov A.A."/>
            <person name="Wisecaver J.H."/>
            <person name="Long T.M."/>
            <person name="Calvey C.H."/>
            <person name="Aerts A.L."/>
            <person name="Barry K.W."/>
            <person name="Choi C."/>
            <person name="Clum A."/>
            <person name="Coughlan A.Y."/>
            <person name="Deshpande S."/>
            <person name="Douglass A.P."/>
            <person name="Hanson S.J."/>
            <person name="Klenk H.-P."/>
            <person name="LaButti K.M."/>
            <person name="Lapidus A."/>
            <person name="Lindquist E.A."/>
            <person name="Lipzen A.M."/>
            <person name="Meier-Kolthoff J.P."/>
            <person name="Ohm R.A."/>
            <person name="Otillar R.P."/>
            <person name="Pangilinan J.L."/>
            <person name="Peng Y."/>
            <person name="Rokas A."/>
            <person name="Rosa C.A."/>
            <person name="Scheuner C."/>
            <person name="Sibirny A.A."/>
            <person name="Slot J.C."/>
            <person name="Stielow J.B."/>
            <person name="Sun H."/>
            <person name="Kurtzman C.P."/>
            <person name="Blackwell M."/>
            <person name="Grigoriev I.V."/>
            <person name="Jeffries T.W."/>
        </authorList>
    </citation>
    <scope>NUCLEOTIDE SEQUENCE [LARGE SCALE GENOMIC DNA]</scope>
    <source>
        <strain evidence="3">ATCC 18201 / CBS 1600 / BCRC 20928 / JCM 3617 / NBRC 0987 / NRRL Y-1542</strain>
    </source>
</reference>
<proteinExistence type="predicted"/>
<protein>
    <submittedName>
        <fullName evidence="2">Uncharacterized protein</fullName>
    </submittedName>
</protein>
<feature type="region of interest" description="Disordered" evidence="1">
    <location>
        <begin position="139"/>
        <end position="178"/>
    </location>
</feature>
<evidence type="ECO:0000256" key="1">
    <source>
        <dbReference type="SAM" id="MobiDB-lite"/>
    </source>
</evidence>
<name>A0A1E4S6U3_CYBJN</name>
<feature type="compositionally biased region" description="Low complexity" evidence="1">
    <location>
        <begin position="160"/>
        <end position="173"/>
    </location>
</feature>
<dbReference type="Proteomes" id="UP000094389">
    <property type="component" value="Unassembled WGS sequence"/>
</dbReference>
<dbReference type="EMBL" id="KV453926">
    <property type="protein sequence ID" value="ODV75235.1"/>
    <property type="molecule type" value="Genomic_DNA"/>
</dbReference>
<dbReference type="GeneID" id="30990588"/>
<feature type="compositionally biased region" description="Polar residues" evidence="1">
    <location>
        <begin position="298"/>
        <end position="308"/>
    </location>
</feature>
<sequence length="351" mass="39401">MFYTKKHRFAVYRDFFQDILSDTSYSSCGHEQAVDNADHDGDDDPFVNDDNPLDMFSLNDIGLTVRQVSPCKRTPSPVKTNSPEYRAVMRQPAPVKPSLLSLITTQPLRAILDSSSIGDTAVEISQPPSTSIQLCEFEQPPRSTSTPINPLLGSPITSNLTATTPPKTPLRTPLNKRPNDYSTPLFRFQSHASSSPSGISCDEQERLFESFKSQSFDSASPCNLRLVKARENRAFHHMSERIRDSIVFDKSASRETRDSSMNRGIMKTPSSMKAGGLAKKVRINTTVELITPRKQTRRMSSCLSSSPGLPNVRQRKRAKKNIVDEQKQLVEYKLMMELCSKTKDPLDLLKR</sequence>
<evidence type="ECO:0000313" key="2">
    <source>
        <dbReference type="EMBL" id="ODV75235.1"/>
    </source>
</evidence>
<feature type="region of interest" description="Disordered" evidence="1">
    <location>
        <begin position="253"/>
        <end position="277"/>
    </location>
</feature>